<dbReference type="GO" id="GO:0006282">
    <property type="term" value="P:regulation of DNA repair"/>
    <property type="evidence" value="ECO:0007669"/>
    <property type="project" value="UniProtKB-UniRule"/>
</dbReference>
<feature type="domain" description="RecX second three-helical" evidence="7">
    <location>
        <begin position="108"/>
        <end position="149"/>
    </location>
</feature>
<evidence type="ECO:0000256" key="6">
    <source>
        <dbReference type="SAM" id="MobiDB-lite"/>
    </source>
</evidence>
<evidence type="ECO:0000256" key="3">
    <source>
        <dbReference type="ARBA" id="ARBA00018111"/>
    </source>
</evidence>
<comment type="subcellular location">
    <subcellularLocation>
        <location evidence="1 5">Cytoplasm</location>
    </subcellularLocation>
</comment>
<keyword evidence="11" id="KW-1185">Reference proteome</keyword>
<dbReference type="Gene3D" id="1.10.10.10">
    <property type="entry name" value="Winged helix-like DNA-binding domain superfamily/Winged helix DNA-binding domain"/>
    <property type="match status" value="1"/>
</dbReference>
<dbReference type="Pfam" id="PF02631">
    <property type="entry name" value="RecX_HTH2"/>
    <property type="match status" value="1"/>
</dbReference>
<dbReference type="InterPro" id="IPR053926">
    <property type="entry name" value="RecX_HTH_1st"/>
</dbReference>
<dbReference type="PANTHER" id="PTHR33602">
    <property type="entry name" value="REGULATORY PROTEIN RECX FAMILY PROTEIN"/>
    <property type="match status" value="1"/>
</dbReference>
<dbReference type="Pfam" id="PF21981">
    <property type="entry name" value="RecX_HTH3"/>
    <property type="match status" value="1"/>
</dbReference>
<sequence length="225" mass="24293">MNIPPDDRPSGPTLPGDQTGGPVSGDVRLGVETWLAAQGGDPAPPPEDQAALGPEADHEAVARKILLDQLTGAARTRSELSGKLAKKGVPDQVAERLLDRFEEVGLVDDQAFARSWVQSRQPGKGLARRALAQELRRKGVDDEVAREALDEIDPDDEIESARLLVRRKLRTAARLDRTTAVRRLGGMLARKGYPPGVAFRVVREELDAVGHGAEEPEGAEELDLP</sequence>
<evidence type="ECO:0000259" key="8">
    <source>
        <dbReference type="Pfam" id="PF21981"/>
    </source>
</evidence>
<dbReference type="Pfam" id="PF21982">
    <property type="entry name" value="RecX_HTH1"/>
    <property type="match status" value="1"/>
</dbReference>
<dbReference type="RefSeq" id="WP_187578096.1">
    <property type="nucleotide sequence ID" value="NZ_CP060713.1"/>
</dbReference>
<dbReference type="Proteomes" id="UP000515947">
    <property type="component" value="Chromosome"/>
</dbReference>
<dbReference type="InterPro" id="IPR036388">
    <property type="entry name" value="WH-like_DNA-bd_sf"/>
</dbReference>
<reference evidence="10 11" key="1">
    <citation type="submission" date="2020-08" db="EMBL/GenBank/DDBJ databases">
        <title>Genome sequence of Nocardioides mesophilus KACC 16243T.</title>
        <authorList>
            <person name="Hyun D.-W."/>
            <person name="Bae J.-W."/>
        </authorList>
    </citation>
    <scope>NUCLEOTIDE SEQUENCE [LARGE SCALE GENOMIC DNA]</scope>
    <source>
        <strain evidence="10 11">KACC 16243</strain>
    </source>
</reference>
<protein>
    <recommendedName>
        <fullName evidence="3 5">Regulatory protein RecX</fullName>
    </recommendedName>
</protein>
<feature type="domain" description="RecX third three-helical" evidence="8">
    <location>
        <begin position="155"/>
        <end position="202"/>
    </location>
</feature>
<comment type="function">
    <text evidence="5">Modulates RecA activity.</text>
</comment>
<feature type="domain" description="RecX first three-helical" evidence="9">
    <location>
        <begin position="62"/>
        <end position="100"/>
    </location>
</feature>
<accession>A0A7G9R9H9</accession>
<dbReference type="InterPro" id="IPR003783">
    <property type="entry name" value="Regulatory_RecX"/>
</dbReference>
<evidence type="ECO:0000256" key="1">
    <source>
        <dbReference type="ARBA" id="ARBA00004496"/>
    </source>
</evidence>
<organism evidence="10 11">
    <name type="scientific">Nocardioides mesophilus</name>
    <dbReference type="NCBI Taxonomy" id="433659"/>
    <lineage>
        <taxon>Bacteria</taxon>
        <taxon>Bacillati</taxon>
        <taxon>Actinomycetota</taxon>
        <taxon>Actinomycetes</taxon>
        <taxon>Propionibacteriales</taxon>
        <taxon>Nocardioidaceae</taxon>
        <taxon>Nocardioides</taxon>
    </lineage>
</organism>
<evidence type="ECO:0000256" key="4">
    <source>
        <dbReference type="ARBA" id="ARBA00022490"/>
    </source>
</evidence>
<comment type="similarity">
    <text evidence="2 5">Belongs to the RecX family.</text>
</comment>
<dbReference type="HAMAP" id="MF_01114">
    <property type="entry name" value="RecX"/>
    <property type="match status" value="1"/>
</dbReference>
<evidence type="ECO:0000256" key="5">
    <source>
        <dbReference type="HAMAP-Rule" id="MF_01114"/>
    </source>
</evidence>
<evidence type="ECO:0000259" key="9">
    <source>
        <dbReference type="Pfam" id="PF21982"/>
    </source>
</evidence>
<name>A0A7G9R9H9_9ACTN</name>
<dbReference type="KEGG" id="nmes:H9L09_17465"/>
<feature type="region of interest" description="Disordered" evidence="6">
    <location>
        <begin position="1"/>
        <end position="56"/>
    </location>
</feature>
<dbReference type="EMBL" id="CP060713">
    <property type="protein sequence ID" value="QNN52254.1"/>
    <property type="molecule type" value="Genomic_DNA"/>
</dbReference>
<gene>
    <name evidence="5" type="primary">recX</name>
    <name evidence="10" type="ORF">H9L09_17465</name>
</gene>
<evidence type="ECO:0000313" key="11">
    <source>
        <dbReference type="Proteomes" id="UP000515947"/>
    </source>
</evidence>
<dbReference type="InterPro" id="IPR053925">
    <property type="entry name" value="RecX_HTH_3rd"/>
</dbReference>
<keyword evidence="4 5" id="KW-0963">Cytoplasm</keyword>
<dbReference type="AlphaFoldDB" id="A0A7G9R9H9"/>
<dbReference type="InterPro" id="IPR053924">
    <property type="entry name" value="RecX_HTH_2nd"/>
</dbReference>
<dbReference type="PANTHER" id="PTHR33602:SF1">
    <property type="entry name" value="REGULATORY PROTEIN RECX FAMILY PROTEIN"/>
    <property type="match status" value="1"/>
</dbReference>
<dbReference type="GO" id="GO:0005737">
    <property type="term" value="C:cytoplasm"/>
    <property type="evidence" value="ECO:0007669"/>
    <property type="project" value="UniProtKB-SubCell"/>
</dbReference>
<evidence type="ECO:0000256" key="2">
    <source>
        <dbReference type="ARBA" id="ARBA00009695"/>
    </source>
</evidence>
<proteinExistence type="inferred from homology"/>
<evidence type="ECO:0000259" key="7">
    <source>
        <dbReference type="Pfam" id="PF02631"/>
    </source>
</evidence>
<evidence type="ECO:0000313" key="10">
    <source>
        <dbReference type="EMBL" id="QNN52254.1"/>
    </source>
</evidence>